<dbReference type="GO" id="GO:0003677">
    <property type="term" value="F:DNA binding"/>
    <property type="evidence" value="ECO:0007669"/>
    <property type="project" value="UniProtKB-UniRule"/>
</dbReference>
<proteinExistence type="predicted"/>
<dbReference type="PROSITE" id="PS51740">
    <property type="entry name" value="SPOVT_ABRB"/>
    <property type="match status" value="1"/>
</dbReference>
<feature type="domain" description="SpoVT-AbrB" evidence="2">
    <location>
        <begin position="83"/>
        <end position="128"/>
    </location>
</feature>
<dbReference type="EMBL" id="JAAAMG010000010">
    <property type="protein sequence ID" value="NDW05501.1"/>
    <property type="molecule type" value="Genomic_DNA"/>
</dbReference>
<evidence type="ECO:0000313" key="3">
    <source>
        <dbReference type="EMBL" id="NDW05501.1"/>
    </source>
</evidence>
<sequence>MPSAVRTFPSQPGRPDSKTGRVWEIANTLSERLGRRADRKRVIETYTAEGGNPNTAATQYAYWKKAYDARHGHQSRQFGSVDRMRLSVGSDGRITIPSEMRDAMLLRGETAVTAEVVDGELRILSPAAALMRVRALVAKHDKGNGSPVDELIAERRAEARREESGEP</sequence>
<dbReference type="RefSeq" id="WP_163463750.1">
    <property type="nucleotide sequence ID" value="NZ_JAAAMG010000010.1"/>
</dbReference>
<gene>
    <name evidence="3" type="ORF">GTK09_13820</name>
</gene>
<dbReference type="Proteomes" id="UP000469011">
    <property type="component" value="Unassembled WGS sequence"/>
</dbReference>
<dbReference type="InterPro" id="IPR037914">
    <property type="entry name" value="SpoVT-AbrB_sf"/>
</dbReference>
<name>A0A6N9T2S2_9HYPH</name>
<organism evidence="3 4">
    <name type="scientific">Jiella pacifica</name>
    <dbReference type="NCBI Taxonomy" id="2696469"/>
    <lineage>
        <taxon>Bacteria</taxon>
        <taxon>Pseudomonadati</taxon>
        <taxon>Pseudomonadota</taxon>
        <taxon>Alphaproteobacteria</taxon>
        <taxon>Hyphomicrobiales</taxon>
        <taxon>Aurantimonadaceae</taxon>
        <taxon>Jiella</taxon>
    </lineage>
</organism>
<reference evidence="3 4" key="1">
    <citation type="submission" date="2020-01" db="EMBL/GenBank/DDBJ databases">
        <title>Jiella pacifica sp. nov.</title>
        <authorList>
            <person name="Xue Z."/>
            <person name="Zhu S."/>
            <person name="Chen J."/>
            <person name="Yang J."/>
        </authorList>
    </citation>
    <scope>NUCLEOTIDE SEQUENCE [LARGE SCALE GENOMIC DNA]</scope>
    <source>
        <strain evidence="3 4">40Bstr34</strain>
    </source>
</reference>
<protein>
    <recommendedName>
        <fullName evidence="2">SpoVT-AbrB domain-containing protein</fullName>
    </recommendedName>
</protein>
<accession>A0A6N9T2S2</accession>
<dbReference type="InterPro" id="IPR007159">
    <property type="entry name" value="SpoVT-AbrB_dom"/>
</dbReference>
<dbReference type="AlphaFoldDB" id="A0A6N9T2S2"/>
<evidence type="ECO:0000313" key="4">
    <source>
        <dbReference type="Proteomes" id="UP000469011"/>
    </source>
</evidence>
<dbReference type="SUPFAM" id="SSF89447">
    <property type="entry name" value="AbrB/MazE/MraZ-like"/>
    <property type="match status" value="1"/>
</dbReference>
<evidence type="ECO:0000256" key="1">
    <source>
        <dbReference type="PROSITE-ProRule" id="PRU01076"/>
    </source>
</evidence>
<evidence type="ECO:0000259" key="2">
    <source>
        <dbReference type="PROSITE" id="PS51740"/>
    </source>
</evidence>
<comment type="caution">
    <text evidence="3">The sequence shown here is derived from an EMBL/GenBank/DDBJ whole genome shotgun (WGS) entry which is preliminary data.</text>
</comment>
<keyword evidence="4" id="KW-1185">Reference proteome</keyword>
<keyword evidence="1" id="KW-0238">DNA-binding</keyword>